<feature type="region of interest" description="Disordered" evidence="1">
    <location>
        <begin position="33"/>
        <end position="58"/>
    </location>
</feature>
<gene>
    <name evidence="2" type="ORF">QTG54_014179</name>
</gene>
<proteinExistence type="predicted"/>
<feature type="compositionally biased region" description="Low complexity" evidence="1">
    <location>
        <begin position="453"/>
        <end position="465"/>
    </location>
</feature>
<accession>A0AAD8XWS5</accession>
<sequence length="809" mass="91096">MNNYPLRSKKRAEGQVWDLTEDSDDDIVAKYYSSNKKSRRSKNTKPTRKDCGDGAPTAIMKPELVTSSDGNNDFSKIAFDEEDFEKLRQRYLLPRIQLNTELPTGMTLRRTCKPRLIDLKTPGFQRLRVRIDELTKQNDWLAVYRLLCQVRSYEINPSRVPAVMQETNHCGDVNEVFDLTQDNDAVDGKECFNVDEYITDVLLPRDETDSRPDFVLSTSLKSEKVENNAMLYPKKECTKEEQSEPKNVTDKGVVIEAQEIPSAPKTTHRVAQVTPEKPLDLNSGAVVRQVSASTSRSSTPTVALQVPVKSIVNSVYCGIGDHYQAKRGAQHLQMGLQRNNVLEQVYRMKRRDKAVAKRATIVLDSKVQDRDVLFGNTLGKMTKQRNNICVMNVSMKPPPRVSAAPNKPSQQLSLAKEWRSQTRRRRKGEWVPNGHITGRWKQPEWAKNSNGDSSLSKKSPTKKPSTCKKALLPILHSLVSAYVKAVTSSVDVVEPFKSLQHVTCPNYFDPTHDLLSHAHGAVSSLLPDGDCEELDVIKLARKYYDYWRPDKVKVILLAESHAHTEKDRAVNGPKFNDTLLRDVYEGPCDFISLVYCLAYGENESLIPCIKDKNNKGTTQFWTLFAAIARGVDHVAPCRTRKEFASPFAADVLKGGGLSVEERLKAKVQILQDLKRRGIWLLDVSIFGWYISQPQKYKRSAISNEVHRQAKARPPLGLKAPSLALSWELYTKHLIRQVAKEGHLKLLVPIGVEVELAITRRRMSDAVSVCEEAEVTDTMPAPNAWIPGGYGEFHAKLAALVDKAAPRMNV</sequence>
<dbReference type="Proteomes" id="UP001224775">
    <property type="component" value="Unassembled WGS sequence"/>
</dbReference>
<comment type="caution">
    <text evidence="2">The sequence shown here is derived from an EMBL/GenBank/DDBJ whole genome shotgun (WGS) entry which is preliminary data.</text>
</comment>
<name>A0AAD8XWS5_9STRA</name>
<feature type="region of interest" description="Disordered" evidence="1">
    <location>
        <begin position="396"/>
        <end position="465"/>
    </location>
</feature>
<dbReference type="AlphaFoldDB" id="A0AAD8XWS5"/>
<dbReference type="EMBL" id="JATAAI010000035">
    <property type="protein sequence ID" value="KAK1735113.1"/>
    <property type="molecule type" value="Genomic_DNA"/>
</dbReference>
<evidence type="ECO:0000313" key="3">
    <source>
        <dbReference type="Proteomes" id="UP001224775"/>
    </source>
</evidence>
<evidence type="ECO:0000313" key="2">
    <source>
        <dbReference type="EMBL" id="KAK1735113.1"/>
    </source>
</evidence>
<keyword evidence="3" id="KW-1185">Reference proteome</keyword>
<protein>
    <submittedName>
        <fullName evidence="2">Uncharacterized protein</fullName>
    </submittedName>
</protein>
<feature type="compositionally biased region" description="Basic residues" evidence="1">
    <location>
        <begin position="36"/>
        <end position="46"/>
    </location>
</feature>
<organism evidence="2 3">
    <name type="scientific">Skeletonema marinoi</name>
    <dbReference type="NCBI Taxonomy" id="267567"/>
    <lineage>
        <taxon>Eukaryota</taxon>
        <taxon>Sar</taxon>
        <taxon>Stramenopiles</taxon>
        <taxon>Ochrophyta</taxon>
        <taxon>Bacillariophyta</taxon>
        <taxon>Coscinodiscophyceae</taxon>
        <taxon>Thalassiosirophycidae</taxon>
        <taxon>Thalassiosirales</taxon>
        <taxon>Skeletonemataceae</taxon>
        <taxon>Skeletonema</taxon>
        <taxon>Skeletonema marinoi-dohrnii complex</taxon>
    </lineage>
</organism>
<reference evidence="2" key="1">
    <citation type="submission" date="2023-06" db="EMBL/GenBank/DDBJ databases">
        <title>Survivors Of The Sea: Transcriptome response of Skeletonema marinoi to long-term dormancy.</title>
        <authorList>
            <person name="Pinder M.I.M."/>
            <person name="Kourtchenko O."/>
            <person name="Robertson E.K."/>
            <person name="Larsson T."/>
            <person name="Maumus F."/>
            <person name="Osuna-Cruz C.M."/>
            <person name="Vancaester E."/>
            <person name="Stenow R."/>
            <person name="Vandepoele K."/>
            <person name="Ploug H."/>
            <person name="Bruchert V."/>
            <person name="Godhe A."/>
            <person name="Topel M."/>
        </authorList>
    </citation>
    <scope>NUCLEOTIDE SEQUENCE</scope>
    <source>
        <strain evidence="2">R05AC</strain>
    </source>
</reference>
<evidence type="ECO:0000256" key="1">
    <source>
        <dbReference type="SAM" id="MobiDB-lite"/>
    </source>
</evidence>